<organism evidence="4 5">
    <name type="scientific">Clostridium oryzae</name>
    <dbReference type="NCBI Taxonomy" id="1450648"/>
    <lineage>
        <taxon>Bacteria</taxon>
        <taxon>Bacillati</taxon>
        <taxon>Bacillota</taxon>
        <taxon>Clostridia</taxon>
        <taxon>Eubacteriales</taxon>
        <taxon>Clostridiaceae</taxon>
        <taxon>Clostridium</taxon>
    </lineage>
</organism>
<dbReference type="STRING" id="1450648.CLORY_31220"/>
<protein>
    <submittedName>
        <fullName evidence="4">Exo-glucosaminidase LytG</fullName>
        <ecNumber evidence="4">3.2.1.-</ecNumber>
    </submittedName>
</protein>
<dbReference type="PANTHER" id="PTHR33308:SF9">
    <property type="entry name" value="PEPTIDOGLYCAN HYDROLASE FLGJ"/>
    <property type="match status" value="1"/>
</dbReference>
<dbReference type="Gene3D" id="1.10.530.10">
    <property type="match status" value="1"/>
</dbReference>
<accession>A0A1V4IJU7</accession>
<comment type="caution">
    <text evidence="4">The sequence shown here is derived from an EMBL/GenBank/DDBJ whole genome shotgun (WGS) entry which is preliminary data.</text>
</comment>
<dbReference type="Pfam" id="PF01832">
    <property type="entry name" value="Glucosaminidase"/>
    <property type="match status" value="1"/>
</dbReference>
<dbReference type="InterPro" id="IPR051056">
    <property type="entry name" value="Glycosyl_Hydrolase_73"/>
</dbReference>
<keyword evidence="5" id="KW-1185">Reference proteome</keyword>
<dbReference type="AlphaFoldDB" id="A0A1V4IJU7"/>
<dbReference type="GO" id="GO:0004040">
    <property type="term" value="F:amidase activity"/>
    <property type="evidence" value="ECO:0007669"/>
    <property type="project" value="InterPro"/>
</dbReference>
<name>A0A1V4IJU7_9CLOT</name>
<dbReference type="EMBL" id="MZGV01000039">
    <property type="protein sequence ID" value="OPJ59777.1"/>
    <property type="molecule type" value="Genomic_DNA"/>
</dbReference>
<sequence>MGMKEYGKNYLKGKAKGYARKILIKTIPYWGPVLAIILIVVIVLAAVQGFMSQEKVDETISKKGNARILQDIKDKVNNSNNQNTFDEAGFTIGKMKDYYGTDKKFAMKPGIISSYLKYEDMAIGNNDKRAKTEKEKIRNVNDRIDKVLQKLKPKFVYMQSNISSSRHYKKTVREFEEKKGLPDELPANLYVMEKCSKRFKPSQYKINDKIYIFNENKTYTVKADNSSTKKKFDSTSRRPKELKAIKIYDEEPDKFDADNYDVGSKIYIIDENKTYTIKSANKVEIKESNSNHYFLTYAKTYQGEFQISYKTKTTKYKNKKNEVIEETKPVIKKFKQVGKMYDPLRNVLKADNPKEDLNEAVAFITGVGEGYDNASDDMDWTFTDVDVMTYTGGGTFAGKGEKFNGSSKEFIEKVAPSAIDTYRKYQVFPSITIAQSILESGWGSSGLTRKANNLFGIKVSNSWKGPCVEMLTREYSKRRGYYYVIAKFRAYDSWKDSIEDHGKFLKVDNTRYADHGMFKAKDYTGQAYALKNAGYATSPTYAQNLINNFIIPYGLYQYDGVDN</sequence>
<dbReference type="InterPro" id="IPR002901">
    <property type="entry name" value="MGlyc_endo_b_GlcNAc-like_dom"/>
</dbReference>
<gene>
    <name evidence="4" type="primary">lytG_2</name>
    <name evidence="4" type="ORF">CLORY_31220</name>
</gene>
<dbReference type="GO" id="GO:0016798">
    <property type="term" value="F:hydrolase activity, acting on glycosyl bonds"/>
    <property type="evidence" value="ECO:0007669"/>
    <property type="project" value="UniProtKB-KW"/>
</dbReference>
<evidence type="ECO:0000256" key="2">
    <source>
        <dbReference type="SAM" id="Phobius"/>
    </source>
</evidence>
<evidence type="ECO:0000259" key="3">
    <source>
        <dbReference type="SMART" id="SM00047"/>
    </source>
</evidence>
<evidence type="ECO:0000256" key="1">
    <source>
        <dbReference type="ARBA" id="ARBA00022801"/>
    </source>
</evidence>
<feature type="domain" description="Mannosyl-glycoprotein endo-beta-N-acetylglucosamidase-like" evidence="3">
    <location>
        <begin position="400"/>
        <end position="559"/>
    </location>
</feature>
<evidence type="ECO:0000313" key="5">
    <source>
        <dbReference type="Proteomes" id="UP000190080"/>
    </source>
</evidence>
<keyword evidence="1 4" id="KW-0378">Hydrolase</keyword>
<feature type="transmembrane region" description="Helical" evidence="2">
    <location>
        <begin position="29"/>
        <end position="51"/>
    </location>
</feature>
<keyword evidence="2" id="KW-0472">Membrane</keyword>
<keyword evidence="4" id="KW-0326">Glycosidase</keyword>
<dbReference type="RefSeq" id="WP_079426113.1">
    <property type="nucleotide sequence ID" value="NZ_MZGV01000039.1"/>
</dbReference>
<evidence type="ECO:0000313" key="4">
    <source>
        <dbReference type="EMBL" id="OPJ59777.1"/>
    </source>
</evidence>
<keyword evidence="2" id="KW-1133">Transmembrane helix</keyword>
<reference evidence="4 5" key="1">
    <citation type="submission" date="2017-03" db="EMBL/GenBank/DDBJ databases">
        <title>Genome sequence of Clostridium oryzae DSM 28571.</title>
        <authorList>
            <person name="Poehlein A."/>
            <person name="Daniel R."/>
        </authorList>
    </citation>
    <scope>NUCLEOTIDE SEQUENCE [LARGE SCALE GENOMIC DNA]</scope>
    <source>
        <strain evidence="4 5">DSM 28571</strain>
    </source>
</reference>
<dbReference type="EC" id="3.2.1.-" evidence="4"/>
<dbReference type="Proteomes" id="UP000190080">
    <property type="component" value="Unassembled WGS sequence"/>
</dbReference>
<proteinExistence type="predicted"/>
<dbReference type="SMART" id="SM00047">
    <property type="entry name" value="LYZ2"/>
    <property type="match status" value="1"/>
</dbReference>
<dbReference type="OrthoDB" id="977752at2"/>
<dbReference type="Gene3D" id="4.10.80.30">
    <property type="entry name" value="DNA polymerase, domain 6"/>
    <property type="match status" value="1"/>
</dbReference>
<keyword evidence="2" id="KW-0812">Transmembrane</keyword>
<dbReference type="PANTHER" id="PTHR33308">
    <property type="entry name" value="PEPTIDOGLYCAN HYDROLASE FLGJ"/>
    <property type="match status" value="1"/>
</dbReference>